<keyword evidence="9" id="KW-0812">Transmembrane</keyword>
<evidence type="ECO:0000256" key="6">
    <source>
        <dbReference type="ARBA" id="ARBA00047928"/>
    </source>
</evidence>
<evidence type="ECO:0000256" key="5">
    <source>
        <dbReference type="ARBA" id="ARBA00023085"/>
    </source>
</evidence>
<dbReference type="EMBL" id="CVQH01007224">
    <property type="protein sequence ID" value="CRK16154.1"/>
    <property type="molecule type" value="Genomic_DNA"/>
</dbReference>
<comment type="function">
    <text evidence="8">Involved in maceration and soft-rotting of plant tissue.</text>
</comment>
<comment type="similarity">
    <text evidence="2">Belongs to the pectinesterase family.</text>
</comment>
<comment type="catalytic activity">
    <reaction evidence="6 8">
        <text>[(1-&gt;4)-alpha-D-galacturonosyl methyl ester](n) + n H2O = [(1-&gt;4)-alpha-D-galacturonosyl](n) + n methanol + n H(+)</text>
        <dbReference type="Rhea" id="RHEA:22380"/>
        <dbReference type="Rhea" id="RHEA-COMP:14570"/>
        <dbReference type="Rhea" id="RHEA-COMP:14573"/>
        <dbReference type="ChEBI" id="CHEBI:15377"/>
        <dbReference type="ChEBI" id="CHEBI:15378"/>
        <dbReference type="ChEBI" id="CHEBI:17790"/>
        <dbReference type="ChEBI" id="CHEBI:140522"/>
        <dbReference type="ChEBI" id="CHEBI:140523"/>
        <dbReference type="EC" id="3.1.1.11"/>
    </reaction>
</comment>
<dbReference type="GO" id="GO:0045490">
    <property type="term" value="P:pectin catabolic process"/>
    <property type="evidence" value="ECO:0007669"/>
    <property type="project" value="UniProtKB-UniRule"/>
</dbReference>
<sequence>MEKVKRTWSPAGRRAARRLPLRLVNRILVITAIVGLFHLGDLHVTFRSAIQAKYSPTQFSSLTSDEEVLLARRGWQAEAVENTDRAMFLSNRPRWKHLGGGHEGDVYLFNNSIIKIFNEGNSPLRNCVPGAQQTRWPTEIPATLLLGGYGGLDRESLSIHEEESDPFSSMFVPVQDYFLTSPRDHEPLKWHLVTPFLRAGTAEKLGHDLSTAPEPFDHLEIDRTYRPAFNALLSALAHMHTAHNLCHDDVKLDNIFIASRTDSTRWVFADLGNARQPDHPYHASALWTADTDQHRDCRINDAVRLTKSYLQFVRGAAADRAAFDEAFFRGEAPLSRLYWSVVGEPPAKAAVGVRERSVMYAPFQNALARVATLALAGLTAAEKRQTPPDGAIVVALSGGDFTTLQDAVDSIKSSKTPSTIFIQPGNYTGQTKIPKLAAALTIQGSTPDHLDYAQNTVVLTNALSAVEAGGNDQSATLSAKARDLSVYNVKIDNTFPPGKPGSQSQALALSANGERQGYYGVQLTSYQDTLYVNKPGLVFKDSYIEGATDFIFGNNGNVWIEGCDIAVAGKGWVTASGRSTDDSNWYVLNRANITAKSGASVATGASLLGRPWKLYARVVVQNSALGSVIGPAGWSTWGSNPVTNVFFAESGNQGDGAKGTRVTWAKSLDTPKKIDDIMPDWKSWVDQDYWKA</sequence>
<evidence type="ECO:0000313" key="11">
    <source>
        <dbReference type="EMBL" id="CRK16154.1"/>
    </source>
</evidence>
<keyword evidence="8" id="KW-0961">Cell wall biogenesis/degradation</keyword>
<dbReference type="Pfam" id="PF01095">
    <property type="entry name" value="Pectinesterase"/>
    <property type="match status" value="1"/>
</dbReference>
<keyword evidence="4 8" id="KW-0378">Hydrolase</keyword>
<evidence type="ECO:0000313" key="12">
    <source>
        <dbReference type="Proteomes" id="UP000044602"/>
    </source>
</evidence>
<dbReference type="SUPFAM" id="SSF51126">
    <property type="entry name" value="Pectin lyase-like"/>
    <property type="match status" value="1"/>
</dbReference>
<protein>
    <recommendedName>
        <fullName evidence="3 8">Pectinesterase</fullName>
        <ecNumber evidence="3 8">3.1.1.11</ecNumber>
    </recommendedName>
</protein>
<dbReference type="GO" id="GO:0005576">
    <property type="term" value="C:extracellular region"/>
    <property type="evidence" value="ECO:0007669"/>
    <property type="project" value="UniProtKB-SubCell"/>
</dbReference>
<accession>A0A0G4L2C7</accession>
<keyword evidence="12" id="KW-1185">Reference proteome</keyword>
<evidence type="ECO:0000256" key="4">
    <source>
        <dbReference type="ARBA" id="ARBA00022801"/>
    </source>
</evidence>
<evidence type="ECO:0000256" key="9">
    <source>
        <dbReference type="SAM" id="Phobius"/>
    </source>
</evidence>
<dbReference type="GO" id="GO:0042545">
    <property type="term" value="P:cell wall modification"/>
    <property type="evidence" value="ECO:0007669"/>
    <property type="project" value="UniProtKB-UniRule"/>
</dbReference>
<dbReference type="STRING" id="100787.A0A0G4L2C7"/>
<evidence type="ECO:0000256" key="3">
    <source>
        <dbReference type="ARBA" id="ARBA00013229"/>
    </source>
</evidence>
<dbReference type="PROSITE" id="PS00503">
    <property type="entry name" value="PECTINESTERASE_2"/>
    <property type="match status" value="1"/>
</dbReference>
<dbReference type="Gene3D" id="2.160.20.10">
    <property type="entry name" value="Single-stranded right-handed beta-helix, Pectin lyase-like"/>
    <property type="match status" value="1"/>
</dbReference>
<reference evidence="11 12" key="1">
    <citation type="submission" date="2015-05" db="EMBL/GenBank/DDBJ databases">
        <authorList>
            <person name="Wang D.B."/>
            <person name="Wang M."/>
        </authorList>
    </citation>
    <scope>NUCLEOTIDE SEQUENCE [LARGE SCALE GENOMIC DNA]</scope>
    <source>
        <strain evidence="11">VL1</strain>
    </source>
</reference>
<gene>
    <name evidence="11" type="ORF">BN1708_011662</name>
</gene>
<dbReference type="PANTHER" id="PTHR31321">
    <property type="entry name" value="ACYL-COA THIOESTER HYDROLASE YBHC-RELATED"/>
    <property type="match status" value="1"/>
</dbReference>
<dbReference type="InterPro" id="IPR012334">
    <property type="entry name" value="Pectin_lyas_fold"/>
</dbReference>
<keyword evidence="9" id="KW-0472">Membrane</keyword>
<keyword evidence="9" id="KW-1133">Transmembrane helix</keyword>
<dbReference type="InterPro" id="IPR011050">
    <property type="entry name" value="Pectin_lyase_fold/virulence"/>
</dbReference>
<evidence type="ECO:0000256" key="8">
    <source>
        <dbReference type="RuleBase" id="RU000589"/>
    </source>
</evidence>
<organism evidence="11 12">
    <name type="scientific">Verticillium longisporum</name>
    <name type="common">Verticillium dahliae var. longisporum</name>
    <dbReference type="NCBI Taxonomy" id="100787"/>
    <lineage>
        <taxon>Eukaryota</taxon>
        <taxon>Fungi</taxon>
        <taxon>Dikarya</taxon>
        <taxon>Ascomycota</taxon>
        <taxon>Pezizomycotina</taxon>
        <taxon>Sordariomycetes</taxon>
        <taxon>Hypocreomycetidae</taxon>
        <taxon>Glomerellales</taxon>
        <taxon>Plectosphaerellaceae</taxon>
        <taxon>Verticillium</taxon>
    </lineage>
</organism>
<feature type="active site" evidence="7">
    <location>
        <position position="549"/>
    </location>
</feature>
<evidence type="ECO:0000259" key="10">
    <source>
        <dbReference type="Pfam" id="PF01095"/>
    </source>
</evidence>
<dbReference type="AlphaFoldDB" id="A0A0G4L2C7"/>
<proteinExistence type="inferred from homology"/>
<feature type="transmembrane region" description="Helical" evidence="9">
    <location>
        <begin position="21"/>
        <end position="40"/>
    </location>
</feature>
<dbReference type="PANTHER" id="PTHR31321:SF57">
    <property type="entry name" value="PECTINESTERASE 53-RELATED"/>
    <property type="match status" value="1"/>
</dbReference>
<dbReference type="InterPro" id="IPR000070">
    <property type="entry name" value="Pectinesterase_cat"/>
</dbReference>
<evidence type="ECO:0000256" key="7">
    <source>
        <dbReference type="PROSITE-ProRule" id="PRU10040"/>
    </source>
</evidence>
<dbReference type="UniPathway" id="UPA00545">
    <property type="reaction ID" value="UER00823"/>
</dbReference>
<dbReference type="Gene3D" id="1.10.510.10">
    <property type="entry name" value="Transferase(Phosphotransferase) domain 1"/>
    <property type="match status" value="1"/>
</dbReference>
<comment type="pathway">
    <text evidence="1 8">Glycan metabolism; pectin degradation; 2-dehydro-3-deoxy-D-gluconate from pectin: step 1/5.</text>
</comment>
<feature type="domain" description="Pectinesterase catalytic" evidence="10">
    <location>
        <begin position="392"/>
        <end position="666"/>
    </location>
</feature>
<comment type="subcellular location">
    <subcellularLocation>
        <location evidence="8">Secreted</location>
    </subcellularLocation>
</comment>
<evidence type="ECO:0000256" key="1">
    <source>
        <dbReference type="ARBA" id="ARBA00005184"/>
    </source>
</evidence>
<dbReference type="SUPFAM" id="SSF56112">
    <property type="entry name" value="Protein kinase-like (PK-like)"/>
    <property type="match status" value="1"/>
</dbReference>
<evidence type="ECO:0000256" key="2">
    <source>
        <dbReference type="ARBA" id="ARBA00008891"/>
    </source>
</evidence>
<dbReference type="InterPro" id="IPR033131">
    <property type="entry name" value="Pectinesterase_Asp_AS"/>
</dbReference>
<dbReference type="Proteomes" id="UP000044602">
    <property type="component" value="Unassembled WGS sequence"/>
</dbReference>
<name>A0A0G4L2C7_VERLO</name>
<dbReference type="EC" id="3.1.1.11" evidence="3 8"/>
<keyword evidence="5 8" id="KW-0063">Aspartyl esterase</keyword>
<keyword evidence="8" id="KW-0964">Secreted</keyword>
<dbReference type="GO" id="GO:0030599">
    <property type="term" value="F:pectinesterase activity"/>
    <property type="evidence" value="ECO:0007669"/>
    <property type="project" value="UniProtKB-UniRule"/>
</dbReference>
<dbReference type="InterPro" id="IPR011009">
    <property type="entry name" value="Kinase-like_dom_sf"/>
</dbReference>